<name>A0A927M7S0_9ACTN</name>
<evidence type="ECO:0000313" key="3">
    <source>
        <dbReference type="Proteomes" id="UP000649753"/>
    </source>
</evidence>
<reference evidence="2" key="1">
    <citation type="submission" date="2020-10" db="EMBL/GenBank/DDBJ databases">
        <title>Sequencing the genomes of 1000 actinobacteria strains.</title>
        <authorList>
            <person name="Klenk H.-P."/>
        </authorList>
    </citation>
    <scope>NUCLEOTIDE SEQUENCE</scope>
    <source>
        <strain evidence="2">DSM 46832</strain>
    </source>
</reference>
<protein>
    <submittedName>
        <fullName evidence="2">Uncharacterized protein</fullName>
    </submittedName>
</protein>
<keyword evidence="1" id="KW-0812">Transmembrane</keyword>
<evidence type="ECO:0000313" key="2">
    <source>
        <dbReference type="EMBL" id="MBE1486055.1"/>
    </source>
</evidence>
<accession>A0A927M7S0</accession>
<sequence>MATRLLRIAYLVVYFVMLGIGLAFKIPVWTGLLIGVLAMLPIAVADWVISSRRKGREAS</sequence>
<organism evidence="2 3">
    <name type="scientific">Plantactinospora soyae</name>
    <dbReference type="NCBI Taxonomy" id="1544732"/>
    <lineage>
        <taxon>Bacteria</taxon>
        <taxon>Bacillati</taxon>
        <taxon>Actinomycetota</taxon>
        <taxon>Actinomycetes</taxon>
        <taxon>Micromonosporales</taxon>
        <taxon>Micromonosporaceae</taxon>
        <taxon>Plantactinospora</taxon>
    </lineage>
</organism>
<dbReference type="AlphaFoldDB" id="A0A927M7S0"/>
<feature type="transmembrane region" description="Helical" evidence="1">
    <location>
        <begin position="30"/>
        <end position="49"/>
    </location>
</feature>
<dbReference type="EMBL" id="JADBEB010000001">
    <property type="protein sequence ID" value="MBE1486055.1"/>
    <property type="molecule type" value="Genomic_DNA"/>
</dbReference>
<dbReference type="RefSeq" id="WP_192766144.1">
    <property type="nucleotide sequence ID" value="NZ_JADBEB010000001.1"/>
</dbReference>
<keyword evidence="1" id="KW-1133">Transmembrane helix</keyword>
<gene>
    <name evidence="2" type="ORF">H4W31_001693</name>
</gene>
<keyword evidence="1" id="KW-0472">Membrane</keyword>
<dbReference type="Proteomes" id="UP000649753">
    <property type="component" value="Unassembled WGS sequence"/>
</dbReference>
<evidence type="ECO:0000256" key="1">
    <source>
        <dbReference type="SAM" id="Phobius"/>
    </source>
</evidence>
<proteinExistence type="predicted"/>
<comment type="caution">
    <text evidence="2">The sequence shown here is derived from an EMBL/GenBank/DDBJ whole genome shotgun (WGS) entry which is preliminary data.</text>
</comment>
<keyword evidence="3" id="KW-1185">Reference proteome</keyword>
<feature type="transmembrane region" description="Helical" evidence="1">
    <location>
        <begin position="7"/>
        <end position="24"/>
    </location>
</feature>